<feature type="transmembrane region" description="Helical" evidence="5">
    <location>
        <begin position="32"/>
        <end position="56"/>
    </location>
</feature>
<dbReference type="PANTHER" id="PTHR42718:SF42">
    <property type="entry name" value="EXPORT PROTEIN"/>
    <property type="match status" value="1"/>
</dbReference>
<dbReference type="EMBL" id="JQAN02000006">
    <property type="protein sequence ID" value="PPD58583.1"/>
    <property type="molecule type" value="Genomic_DNA"/>
</dbReference>
<dbReference type="Proteomes" id="UP000235653">
    <property type="component" value="Unassembled WGS sequence"/>
</dbReference>
<feature type="transmembrane region" description="Helical" evidence="5">
    <location>
        <begin position="377"/>
        <end position="397"/>
    </location>
</feature>
<dbReference type="AlphaFoldDB" id="A0A2P5P8F6"/>
<comment type="subcellular location">
    <subcellularLocation>
        <location evidence="1">Cell membrane</location>
        <topology evidence="1">Multi-pass membrane protein</topology>
    </subcellularLocation>
</comment>
<gene>
    <name evidence="7" type="ORF">JP09_001485</name>
</gene>
<keyword evidence="2 5" id="KW-0812">Transmembrane</keyword>
<feature type="transmembrane region" description="Helical" evidence="5">
    <location>
        <begin position="418"/>
        <end position="444"/>
    </location>
</feature>
<feature type="transmembrane region" description="Helical" evidence="5">
    <location>
        <begin position="219"/>
        <end position="238"/>
    </location>
</feature>
<feature type="transmembrane region" description="Helical" evidence="5">
    <location>
        <begin position="244"/>
        <end position="266"/>
    </location>
</feature>
<evidence type="ECO:0000313" key="8">
    <source>
        <dbReference type="Proteomes" id="UP000235653"/>
    </source>
</evidence>
<feature type="domain" description="Major facilitator superfamily (MFS) profile" evidence="6">
    <location>
        <begin position="33"/>
        <end position="522"/>
    </location>
</feature>
<protein>
    <submittedName>
        <fullName evidence="7">MFS transporter</fullName>
    </submittedName>
</protein>
<reference evidence="7 8" key="1">
    <citation type="journal article" date="2017" name="ISME J.">
        <title>Grape pomace compost harbors organohalide-respiring Dehalogenimonas species with novel reductive dehalogenase genes.</title>
        <authorList>
            <person name="Yang Y."/>
            <person name="Higgins S.A."/>
            <person name="Yan J."/>
            <person name="Simsir B."/>
            <person name="Chourey K."/>
            <person name="Iyer R."/>
            <person name="Hettich R.L."/>
            <person name="Baldwin B."/>
            <person name="Ogles D.M."/>
            <person name="Loffler F.E."/>
        </authorList>
    </citation>
    <scope>NUCLEOTIDE SEQUENCE [LARGE SCALE GENOMIC DNA]</scope>
    <source>
        <strain evidence="7 8">GP</strain>
    </source>
</reference>
<name>A0A2P5P8F6_9CHLR</name>
<dbReference type="InterPro" id="IPR011701">
    <property type="entry name" value="MFS"/>
</dbReference>
<keyword evidence="3 5" id="KW-1133">Transmembrane helix</keyword>
<dbReference type="GO" id="GO:0005886">
    <property type="term" value="C:plasma membrane"/>
    <property type="evidence" value="ECO:0007669"/>
    <property type="project" value="UniProtKB-SubCell"/>
</dbReference>
<dbReference type="Gene3D" id="1.20.1250.20">
    <property type="entry name" value="MFS general substrate transporter like domains"/>
    <property type="match status" value="1"/>
</dbReference>
<evidence type="ECO:0000256" key="5">
    <source>
        <dbReference type="SAM" id="Phobius"/>
    </source>
</evidence>
<feature type="transmembrane region" description="Helical" evidence="5">
    <location>
        <begin position="185"/>
        <end position="207"/>
    </location>
</feature>
<dbReference type="CDD" id="cd17321">
    <property type="entry name" value="MFS_MMR_MDR_like"/>
    <property type="match status" value="1"/>
</dbReference>
<feature type="transmembrane region" description="Helical" evidence="5">
    <location>
        <begin position="352"/>
        <end position="371"/>
    </location>
</feature>
<feature type="transmembrane region" description="Helical" evidence="5">
    <location>
        <begin position="68"/>
        <end position="87"/>
    </location>
</feature>
<comment type="caution">
    <text evidence="7">The sequence shown here is derived from an EMBL/GenBank/DDBJ whole genome shotgun (WGS) entry which is preliminary data.</text>
</comment>
<dbReference type="PROSITE" id="PS50850">
    <property type="entry name" value="MFS"/>
    <property type="match status" value="1"/>
</dbReference>
<proteinExistence type="predicted"/>
<feature type="transmembrane region" description="Helical" evidence="5">
    <location>
        <begin position="157"/>
        <end position="179"/>
    </location>
</feature>
<feature type="transmembrane region" description="Helical" evidence="5">
    <location>
        <begin position="319"/>
        <end position="340"/>
    </location>
</feature>
<evidence type="ECO:0000256" key="3">
    <source>
        <dbReference type="ARBA" id="ARBA00022989"/>
    </source>
</evidence>
<sequence length="525" mass="55143">MECVTLNGAPNPISKSPGVLGQYKLDEPAGRWLLATTIVSSGLAFLVSTAVGIALPSIQSYFNAPLSGLQWISVAYLLPFSALLLIGGALGDHYGRRRIFFIGLALFVLGSVTSAFAVNVAMLATFQAVAGIGSALLVPQNLAFINTSFAAGERGRAIGWWAGLSGAIGVAAPWIGGIITQYFSWRGVFLLVLPFGVLLVFMARRFIRENAPVRSQRPNWILGAPLLLGFGSIIFALIRLPEYSIGLLESGVFVIGVALILMFFVLDRRQKKPMLPRKLFRSPLVAGANGATLLLYFALNGIIYFTVLNLQQVQGMSPSIGGLAILPSTLLITFLSGPFGSLADKLGPRIQMIFGPIMVAGGIFLLAFSGVGNSYSIAFLPGLITIGFGMAVVIAPLTKSALSVDESLSGVASGFNNAVARIATLFSVALLGLMMSVLFSASLAGNLEKTDLSPAQRQEIMDQSSKLGGISVPDSFDGGSRFAAQNAVRESFASAFKWTMVANAALAAGAAVVSLAAIRNPRKGG</sequence>
<organism evidence="7 8">
    <name type="scientific">Dehalogenimonas etheniformans</name>
    <dbReference type="NCBI Taxonomy" id="1536648"/>
    <lineage>
        <taxon>Bacteria</taxon>
        <taxon>Bacillati</taxon>
        <taxon>Chloroflexota</taxon>
        <taxon>Dehalococcoidia</taxon>
        <taxon>Dehalococcoidales</taxon>
        <taxon>Dehalococcoidaceae</taxon>
        <taxon>Dehalogenimonas</taxon>
    </lineage>
</organism>
<feature type="transmembrane region" description="Helical" evidence="5">
    <location>
        <begin position="286"/>
        <end position="307"/>
    </location>
</feature>
<evidence type="ECO:0000259" key="6">
    <source>
        <dbReference type="PROSITE" id="PS50850"/>
    </source>
</evidence>
<accession>A0A2P5P8F6</accession>
<feature type="transmembrane region" description="Helical" evidence="5">
    <location>
        <begin position="124"/>
        <end position="145"/>
    </location>
</feature>
<dbReference type="Pfam" id="PF07690">
    <property type="entry name" value="MFS_1"/>
    <property type="match status" value="1"/>
</dbReference>
<evidence type="ECO:0000256" key="1">
    <source>
        <dbReference type="ARBA" id="ARBA00004651"/>
    </source>
</evidence>
<dbReference type="InterPro" id="IPR020846">
    <property type="entry name" value="MFS_dom"/>
</dbReference>
<dbReference type="SUPFAM" id="SSF103473">
    <property type="entry name" value="MFS general substrate transporter"/>
    <property type="match status" value="1"/>
</dbReference>
<feature type="transmembrane region" description="Helical" evidence="5">
    <location>
        <begin position="99"/>
        <end position="118"/>
    </location>
</feature>
<keyword evidence="4 5" id="KW-0472">Membrane</keyword>
<dbReference type="PANTHER" id="PTHR42718">
    <property type="entry name" value="MAJOR FACILITATOR SUPERFAMILY MULTIDRUG TRANSPORTER MFSC"/>
    <property type="match status" value="1"/>
</dbReference>
<dbReference type="InterPro" id="IPR036259">
    <property type="entry name" value="MFS_trans_sf"/>
</dbReference>
<evidence type="ECO:0000256" key="2">
    <source>
        <dbReference type="ARBA" id="ARBA00022692"/>
    </source>
</evidence>
<evidence type="ECO:0000256" key="4">
    <source>
        <dbReference type="ARBA" id="ARBA00023136"/>
    </source>
</evidence>
<dbReference type="OrthoDB" id="146360at2"/>
<evidence type="ECO:0000313" key="7">
    <source>
        <dbReference type="EMBL" id="PPD58583.1"/>
    </source>
</evidence>
<feature type="transmembrane region" description="Helical" evidence="5">
    <location>
        <begin position="498"/>
        <end position="518"/>
    </location>
</feature>
<dbReference type="GO" id="GO:0022857">
    <property type="term" value="F:transmembrane transporter activity"/>
    <property type="evidence" value="ECO:0007669"/>
    <property type="project" value="InterPro"/>
</dbReference>
<dbReference type="Gene3D" id="1.20.1720.10">
    <property type="entry name" value="Multidrug resistance protein D"/>
    <property type="match status" value="1"/>
</dbReference>
<keyword evidence="8" id="KW-1185">Reference proteome</keyword>